<feature type="region of interest" description="Disordered" evidence="1">
    <location>
        <begin position="171"/>
        <end position="208"/>
    </location>
</feature>
<gene>
    <name evidence="3" type="ORF">AB675_67</name>
</gene>
<dbReference type="VEuPathDB" id="FungiDB:AB675_67"/>
<dbReference type="OrthoDB" id="3943216at2759"/>
<keyword evidence="2" id="KW-0812">Transmembrane</keyword>
<dbReference type="RefSeq" id="XP_017994637.1">
    <property type="nucleotide sequence ID" value="XM_018147118.1"/>
</dbReference>
<dbReference type="GeneID" id="28738887"/>
<reference evidence="3 4" key="1">
    <citation type="submission" date="2015-06" db="EMBL/GenBank/DDBJ databases">
        <title>Draft genome of the ant-associated black yeast Phialophora attae CBS 131958.</title>
        <authorList>
            <person name="Moreno L.F."/>
            <person name="Stielow B.J."/>
            <person name="de Hoog S."/>
            <person name="Vicente V.A."/>
            <person name="Weiss V.A."/>
            <person name="de Vries M."/>
            <person name="Cruz L.M."/>
            <person name="Souza E.M."/>
        </authorList>
    </citation>
    <scope>NUCLEOTIDE SEQUENCE [LARGE SCALE GENOMIC DNA]</scope>
    <source>
        <strain evidence="3 4">CBS 131958</strain>
    </source>
</reference>
<evidence type="ECO:0000256" key="1">
    <source>
        <dbReference type="SAM" id="MobiDB-lite"/>
    </source>
</evidence>
<feature type="compositionally biased region" description="Basic and acidic residues" evidence="1">
    <location>
        <begin position="180"/>
        <end position="208"/>
    </location>
</feature>
<sequence>MSASNRSHVALAQLESLDTSCAGGTTFAGAGDTRTTFNVSCDNSANGTFTSSVFSQRLPECLGACANTTSDECAAVSFDATGDDGYENCYMMSNAHNNGSRPFWRLAQRNDDGSGQAASSNSGDDETKDTGGAGNGSKAWIAGPVVGSLAAVAALVFAAWWWRRRRGHTSEKQLANGSHRRSELDANFTERKELDTKHIHRDPAELAG</sequence>
<evidence type="ECO:0000313" key="4">
    <source>
        <dbReference type="Proteomes" id="UP000038010"/>
    </source>
</evidence>
<protein>
    <recommendedName>
        <fullName evidence="5">Apple domain-containing protein</fullName>
    </recommendedName>
</protein>
<accession>A0A0N1HKD0</accession>
<keyword evidence="2" id="KW-1133">Transmembrane helix</keyword>
<evidence type="ECO:0000313" key="3">
    <source>
        <dbReference type="EMBL" id="KPI34674.1"/>
    </source>
</evidence>
<name>A0A0N1HKD0_9EURO</name>
<keyword evidence="2" id="KW-0472">Membrane</keyword>
<feature type="transmembrane region" description="Helical" evidence="2">
    <location>
        <begin position="139"/>
        <end position="162"/>
    </location>
</feature>
<organism evidence="3 4">
    <name type="scientific">Cyphellophora attinorum</name>
    <dbReference type="NCBI Taxonomy" id="1664694"/>
    <lineage>
        <taxon>Eukaryota</taxon>
        <taxon>Fungi</taxon>
        <taxon>Dikarya</taxon>
        <taxon>Ascomycota</taxon>
        <taxon>Pezizomycotina</taxon>
        <taxon>Eurotiomycetes</taxon>
        <taxon>Chaetothyriomycetidae</taxon>
        <taxon>Chaetothyriales</taxon>
        <taxon>Cyphellophoraceae</taxon>
        <taxon>Cyphellophora</taxon>
    </lineage>
</organism>
<proteinExistence type="predicted"/>
<keyword evidence="4" id="KW-1185">Reference proteome</keyword>
<evidence type="ECO:0008006" key="5">
    <source>
        <dbReference type="Google" id="ProtNLM"/>
    </source>
</evidence>
<feature type="region of interest" description="Disordered" evidence="1">
    <location>
        <begin position="101"/>
        <end position="135"/>
    </location>
</feature>
<evidence type="ECO:0000256" key="2">
    <source>
        <dbReference type="SAM" id="Phobius"/>
    </source>
</evidence>
<dbReference type="STRING" id="1664694.A0A0N1HKD0"/>
<dbReference type="EMBL" id="LFJN01000053">
    <property type="protein sequence ID" value="KPI34674.1"/>
    <property type="molecule type" value="Genomic_DNA"/>
</dbReference>
<dbReference type="Proteomes" id="UP000038010">
    <property type="component" value="Unassembled WGS sequence"/>
</dbReference>
<dbReference type="AlphaFoldDB" id="A0A0N1HKD0"/>
<comment type="caution">
    <text evidence="3">The sequence shown here is derived from an EMBL/GenBank/DDBJ whole genome shotgun (WGS) entry which is preliminary data.</text>
</comment>